<reference evidence="1" key="1">
    <citation type="submission" date="2019-03" db="EMBL/GenBank/DDBJ databases">
        <title>Whole genome sequencing of Borrelia miyamotoi strains isolated at the Russian territory.</title>
        <authorList>
            <person name="Kuleshov K.V."/>
            <person name="Platonov A.E."/>
            <person name="Goptar I.A."/>
            <person name="Shipulin G.A."/>
            <person name="Markelov M.L."/>
            <person name="Koetsveld J."/>
            <person name="Kolyasnikova N.M."/>
            <person name="Sarksyan D.S."/>
            <person name="Toporkova M.G."/>
            <person name="Hovius J.W."/>
        </authorList>
    </citation>
    <scope>NUCLEOTIDE SEQUENCE</scope>
    <source>
        <strain evidence="1">Yekat-31</strain>
        <plasmid evidence="1">unnamed</plasmid>
    </source>
</reference>
<protein>
    <submittedName>
        <fullName evidence="1">DUF735 family protein</fullName>
    </submittedName>
</protein>
<accession>A0A481YJW3</accession>
<dbReference type="InterPro" id="IPR007910">
    <property type="entry name" value="DUF735"/>
</dbReference>
<feature type="non-terminal residue" evidence="1">
    <location>
        <position position="1"/>
    </location>
</feature>
<keyword evidence="1" id="KW-0614">Plasmid</keyword>
<dbReference type="EMBL" id="CP036830">
    <property type="protein sequence ID" value="QBK64081.1"/>
    <property type="molecule type" value="Genomic_DNA"/>
</dbReference>
<organism evidence="1">
    <name type="scientific">Borrelia miyamotoi</name>
    <dbReference type="NCBI Taxonomy" id="47466"/>
    <lineage>
        <taxon>Bacteria</taxon>
        <taxon>Pseudomonadati</taxon>
        <taxon>Spirochaetota</taxon>
        <taxon>Spirochaetia</taxon>
        <taxon>Spirochaetales</taxon>
        <taxon>Borreliaceae</taxon>
        <taxon>Borrelia</taxon>
    </lineage>
</organism>
<geneLocation type="plasmid" evidence="1">
    <name>unnamed</name>
</geneLocation>
<proteinExistence type="predicted"/>
<name>A0A481YJW3_9SPIR</name>
<evidence type="ECO:0000313" key="1">
    <source>
        <dbReference type="EMBL" id="QBK64081.1"/>
    </source>
</evidence>
<gene>
    <name evidence="1" type="ORF">EZU68_06835</name>
</gene>
<sequence length="37" mass="4223">PKGYAHSIYTFIKSLIPVGRTLKLQDQDNNEIITFNS</sequence>
<dbReference type="AlphaFoldDB" id="A0A481YJW3"/>
<dbReference type="RefSeq" id="WP_132987369.1">
    <property type="nucleotide sequence ID" value="NZ_CP036830.1"/>
</dbReference>
<dbReference type="Pfam" id="PF05246">
    <property type="entry name" value="DUF735"/>
    <property type="match status" value="1"/>
</dbReference>